<dbReference type="AlphaFoldDB" id="A0A7C3PMI2"/>
<dbReference type="EMBL" id="DSRU01000439">
    <property type="protein sequence ID" value="HFN01721.1"/>
    <property type="molecule type" value="Genomic_DNA"/>
</dbReference>
<dbReference type="InterPro" id="IPR014951">
    <property type="entry name" value="DUF1822"/>
</dbReference>
<gene>
    <name evidence="1" type="ORF">ENR64_29055</name>
</gene>
<dbReference type="Pfam" id="PF08852">
    <property type="entry name" value="DUF1822"/>
    <property type="match status" value="1"/>
</dbReference>
<sequence>MNSTEAIYTAIPLGATAHLQARQFAAEQSTPQKGKQTYLNTLAVYAVHQYLQWLQIDTDLTQGDCWHPGKRALFDIADLVLPNLGKLECRPVLPGSTLISLPFEAMQDRIGYVAVQFNESLNEAHLLGFIQATDFPDTAEQLAIAQLQPMDVLLEYLPDVVAESIPARKMRVNLSQWLQNAFEVGWQSLDTLLGINQPVAFSLRSSAQSEAIQRAKLIDLGLQLENQSVILLVAVAPDIHNSDVEILVQLHPVPEEPYLPPNLQLHLLSETGEALQTVRSRQHDNYIQLRRFQGTPGECFDIQLTLGTTSLTETFVI</sequence>
<comment type="caution">
    <text evidence="1">The sequence shown here is derived from an EMBL/GenBank/DDBJ whole genome shotgun (WGS) entry which is preliminary data.</text>
</comment>
<accession>A0A7C3PMI2</accession>
<organism evidence="1">
    <name type="scientific">Oscillatoriales cyanobacterium SpSt-418</name>
    <dbReference type="NCBI Taxonomy" id="2282169"/>
    <lineage>
        <taxon>Bacteria</taxon>
        <taxon>Bacillati</taxon>
        <taxon>Cyanobacteriota</taxon>
        <taxon>Cyanophyceae</taxon>
        <taxon>Oscillatoriophycideae</taxon>
        <taxon>Oscillatoriales</taxon>
    </lineage>
</organism>
<protein>
    <submittedName>
        <fullName evidence="1">DUF1822 family protein</fullName>
    </submittedName>
</protein>
<proteinExistence type="predicted"/>
<reference evidence="1" key="1">
    <citation type="journal article" date="2020" name="mSystems">
        <title>Genome- and Community-Level Interaction Insights into Carbon Utilization and Element Cycling Functions of Hydrothermarchaeota in Hydrothermal Sediment.</title>
        <authorList>
            <person name="Zhou Z."/>
            <person name="Liu Y."/>
            <person name="Xu W."/>
            <person name="Pan J."/>
            <person name="Luo Z.H."/>
            <person name="Li M."/>
        </authorList>
    </citation>
    <scope>NUCLEOTIDE SEQUENCE [LARGE SCALE GENOMIC DNA]</scope>
    <source>
        <strain evidence="1">SpSt-418</strain>
    </source>
</reference>
<evidence type="ECO:0000313" key="1">
    <source>
        <dbReference type="EMBL" id="HFN01721.1"/>
    </source>
</evidence>
<name>A0A7C3PMI2_9CYAN</name>